<dbReference type="Pfam" id="PF08281">
    <property type="entry name" value="Sigma70_r4_2"/>
    <property type="match status" value="1"/>
</dbReference>
<evidence type="ECO:0000313" key="7">
    <source>
        <dbReference type="Proteomes" id="UP001220610"/>
    </source>
</evidence>
<feature type="domain" description="HTH luxR-type" evidence="5">
    <location>
        <begin position="135"/>
        <end position="193"/>
    </location>
</feature>
<evidence type="ECO:0000313" key="6">
    <source>
        <dbReference type="EMBL" id="WEK37999.1"/>
    </source>
</evidence>
<accession>A0AAJ6BJK3</accession>
<dbReference type="AlphaFoldDB" id="A0AAJ6BJK3"/>
<dbReference type="Gene3D" id="1.10.1740.10">
    <property type="match status" value="1"/>
</dbReference>
<dbReference type="GO" id="GO:0003677">
    <property type="term" value="F:DNA binding"/>
    <property type="evidence" value="ECO:0007669"/>
    <property type="project" value="InterPro"/>
</dbReference>
<gene>
    <name evidence="6" type="ORF">P0Y53_10855</name>
</gene>
<dbReference type="InterPro" id="IPR013249">
    <property type="entry name" value="RNA_pol_sigma70_r4_t2"/>
</dbReference>
<dbReference type="PANTHER" id="PTHR43133">
    <property type="entry name" value="RNA POLYMERASE ECF-TYPE SIGMA FACTO"/>
    <property type="match status" value="1"/>
</dbReference>
<keyword evidence="3" id="KW-0731">Sigma factor</keyword>
<dbReference type="NCBIfam" id="TIGR02937">
    <property type="entry name" value="sigma70-ECF"/>
    <property type="match status" value="1"/>
</dbReference>
<name>A0AAJ6BJK3_9BACT</name>
<keyword evidence="4" id="KW-0804">Transcription</keyword>
<evidence type="ECO:0000259" key="5">
    <source>
        <dbReference type="SMART" id="SM00421"/>
    </source>
</evidence>
<dbReference type="PRINTS" id="PR00038">
    <property type="entry name" value="HTHLUXR"/>
</dbReference>
<dbReference type="GO" id="GO:0016987">
    <property type="term" value="F:sigma factor activity"/>
    <property type="evidence" value="ECO:0007669"/>
    <property type="project" value="UniProtKB-KW"/>
</dbReference>
<dbReference type="InterPro" id="IPR039425">
    <property type="entry name" value="RNA_pol_sigma-70-like"/>
</dbReference>
<protein>
    <submittedName>
        <fullName evidence="6">Sigma-70 family RNA polymerase sigma factor</fullName>
    </submittedName>
</protein>
<dbReference type="GO" id="GO:0006352">
    <property type="term" value="P:DNA-templated transcription initiation"/>
    <property type="evidence" value="ECO:0007669"/>
    <property type="project" value="InterPro"/>
</dbReference>
<dbReference type="InterPro" id="IPR036388">
    <property type="entry name" value="WH-like_DNA-bd_sf"/>
</dbReference>
<dbReference type="EMBL" id="CP119311">
    <property type="protein sequence ID" value="WEK37999.1"/>
    <property type="molecule type" value="Genomic_DNA"/>
</dbReference>
<organism evidence="6 7">
    <name type="scientific">Candidatus Pseudobacter hemicellulosilyticus</name>
    <dbReference type="NCBI Taxonomy" id="3121375"/>
    <lineage>
        <taxon>Bacteria</taxon>
        <taxon>Pseudomonadati</taxon>
        <taxon>Bacteroidota</taxon>
        <taxon>Chitinophagia</taxon>
        <taxon>Chitinophagales</taxon>
        <taxon>Chitinophagaceae</taxon>
        <taxon>Pseudobacter</taxon>
    </lineage>
</organism>
<dbReference type="SUPFAM" id="SSF88946">
    <property type="entry name" value="Sigma2 domain of RNA polymerase sigma factors"/>
    <property type="match status" value="1"/>
</dbReference>
<keyword evidence="2" id="KW-0805">Transcription regulation</keyword>
<reference evidence="6" key="1">
    <citation type="submission" date="2023-03" db="EMBL/GenBank/DDBJ databases">
        <title>Andean soil-derived lignocellulolytic bacterial consortium as a source of novel taxa and putative plastic-active enzymes.</title>
        <authorList>
            <person name="Diaz-Garcia L."/>
            <person name="Chuvochina M."/>
            <person name="Feuerriegel G."/>
            <person name="Bunk B."/>
            <person name="Sproer C."/>
            <person name="Streit W.R."/>
            <person name="Rodriguez L.M."/>
            <person name="Overmann J."/>
            <person name="Jimenez D.J."/>
        </authorList>
    </citation>
    <scope>NUCLEOTIDE SEQUENCE</scope>
    <source>
        <strain evidence="6">MAG 7</strain>
    </source>
</reference>
<dbReference type="InterPro" id="IPR000792">
    <property type="entry name" value="Tscrpt_reg_LuxR_C"/>
</dbReference>
<proteinExistence type="inferred from homology"/>
<dbReference type="InterPro" id="IPR013325">
    <property type="entry name" value="RNA_pol_sigma_r2"/>
</dbReference>
<dbReference type="Gene3D" id="1.10.10.10">
    <property type="entry name" value="Winged helix-like DNA-binding domain superfamily/Winged helix DNA-binding domain"/>
    <property type="match status" value="1"/>
</dbReference>
<evidence type="ECO:0000256" key="1">
    <source>
        <dbReference type="ARBA" id="ARBA00010641"/>
    </source>
</evidence>
<comment type="similarity">
    <text evidence="1">Belongs to the sigma-70 factor family. ECF subfamily.</text>
</comment>
<dbReference type="InterPro" id="IPR014284">
    <property type="entry name" value="RNA_pol_sigma-70_dom"/>
</dbReference>
<evidence type="ECO:0000256" key="2">
    <source>
        <dbReference type="ARBA" id="ARBA00023015"/>
    </source>
</evidence>
<dbReference type="InterPro" id="IPR013324">
    <property type="entry name" value="RNA_pol_sigma_r3/r4-like"/>
</dbReference>
<evidence type="ECO:0000256" key="3">
    <source>
        <dbReference type="ARBA" id="ARBA00023082"/>
    </source>
</evidence>
<dbReference type="SMART" id="SM00421">
    <property type="entry name" value="HTH_LUXR"/>
    <property type="match status" value="1"/>
</dbReference>
<dbReference type="PANTHER" id="PTHR43133:SF46">
    <property type="entry name" value="RNA POLYMERASE SIGMA-70 FACTOR ECF SUBFAMILY"/>
    <property type="match status" value="1"/>
</dbReference>
<dbReference type="SUPFAM" id="SSF88659">
    <property type="entry name" value="Sigma3 and sigma4 domains of RNA polymerase sigma factors"/>
    <property type="match status" value="1"/>
</dbReference>
<evidence type="ECO:0000256" key="4">
    <source>
        <dbReference type="ARBA" id="ARBA00023163"/>
    </source>
</evidence>
<dbReference type="Proteomes" id="UP001220610">
    <property type="component" value="Chromosome"/>
</dbReference>
<sequence length="199" mass="22998">MTRSTWHNEEVLAAGIRAGDERAFAWFYKLHFASFLYFTNMLLRQLPESEHIVLLNMQKLWERRTHFDTISNMRSFMYTACRNKAYDFLRTGGGPARRQEVLMPDLDSLAAESLDPGAETAMIRTELFREMHQEIGQLSDRQREVLTLLIAGRSHKEIAAALGLTEPVVRNHKMKAIARLRELLSLKKLISLLLFFCLG</sequence>